<protein>
    <submittedName>
        <fullName evidence="1">Uncharacterized protein</fullName>
    </submittedName>
</protein>
<sequence>MDRRTLIGSLGAASVVTLLDRFSLSTIQETFESKSSTSVVYKVTNVSDVQTSVDIVVTLDGNDLIDDRQTVPENDTITIGKWEQHGEYVFGVATGSDNYETKAGFSELDLQRSRPIIIEPEILPDGEIKEPRFGLLD</sequence>
<reference evidence="1" key="1">
    <citation type="submission" date="2022-09" db="EMBL/GenBank/DDBJ databases">
        <title>Enrichment on poylsaccharides allowed isolation of novel metabolic and taxonomic groups of Haloarchaea.</title>
        <authorList>
            <person name="Sorokin D.Y."/>
            <person name="Elcheninov A.G."/>
            <person name="Khizhniak T.V."/>
            <person name="Kolganova T.V."/>
            <person name="Kublanov I.V."/>
        </authorList>
    </citation>
    <scope>NUCLEOTIDE SEQUENCE</scope>
    <source>
        <strain evidence="1">AArc-xg1-1</strain>
    </source>
</reference>
<evidence type="ECO:0000313" key="1">
    <source>
        <dbReference type="EMBL" id="MCU4744154.1"/>
    </source>
</evidence>
<name>A0AAP3E4R3_9EURY</name>
<proteinExistence type="predicted"/>
<dbReference type="AlphaFoldDB" id="A0AAP3E4R3"/>
<organism evidence="1 2">
    <name type="scientific">Natronoglomus mannanivorans</name>
    <dbReference type="NCBI Taxonomy" id="2979990"/>
    <lineage>
        <taxon>Archaea</taxon>
        <taxon>Methanobacteriati</taxon>
        <taxon>Methanobacteriota</taxon>
        <taxon>Stenosarchaea group</taxon>
        <taxon>Halobacteria</taxon>
        <taxon>Halobacteriales</taxon>
        <taxon>Natrialbaceae</taxon>
        <taxon>Natronoglomus</taxon>
    </lineage>
</organism>
<dbReference type="EMBL" id="JAOPKA010000022">
    <property type="protein sequence ID" value="MCU4744154.1"/>
    <property type="molecule type" value="Genomic_DNA"/>
</dbReference>
<evidence type="ECO:0000313" key="2">
    <source>
        <dbReference type="Proteomes" id="UP001321018"/>
    </source>
</evidence>
<gene>
    <name evidence="1" type="ORF">OB960_22495</name>
</gene>
<accession>A0AAP3E4R3</accession>
<dbReference type="Proteomes" id="UP001321018">
    <property type="component" value="Unassembled WGS sequence"/>
</dbReference>
<dbReference type="RefSeq" id="WP_338005958.1">
    <property type="nucleotide sequence ID" value="NZ_JAOPKA010000022.1"/>
</dbReference>
<comment type="caution">
    <text evidence="1">The sequence shown here is derived from an EMBL/GenBank/DDBJ whole genome shotgun (WGS) entry which is preliminary data.</text>
</comment>